<organism evidence="1 2">
    <name type="scientific">Bombilactobacillus bombi</name>
    <dbReference type="NCBI Taxonomy" id="1303590"/>
    <lineage>
        <taxon>Bacteria</taxon>
        <taxon>Bacillati</taxon>
        <taxon>Bacillota</taxon>
        <taxon>Bacilli</taxon>
        <taxon>Lactobacillales</taxon>
        <taxon>Lactobacillaceae</taxon>
        <taxon>Bombilactobacillus</taxon>
    </lineage>
</organism>
<dbReference type="EMBL" id="QOCS01000005">
    <property type="protein sequence ID" value="RHW48362.1"/>
    <property type="molecule type" value="Genomic_DNA"/>
</dbReference>
<evidence type="ECO:0000313" key="1">
    <source>
        <dbReference type="EMBL" id="RHW48362.1"/>
    </source>
</evidence>
<dbReference type="RefSeq" id="WP_118910127.1">
    <property type="nucleotide sequence ID" value="NZ_QOCS01000005.1"/>
</dbReference>
<name>A0A3R6YQB1_9LACO</name>
<comment type="caution">
    <text evidence="1">The sequence shown here is derived from an EMBL/GenBank/DDBJ whole genome shotgun (WGS) entry which is preliminary data.</text>
</comment>
<dbReference type="SUPFAM" id="SSF109604">
    <property type="entry name" value="HD-domain/PDEase-like"/>
    <property type="match status" value="1"/>
</dbReference>
<keyword evidence="1" id="KW-0378">Hydrolase</keyword>
<dbReference type="GO" id="GO:0016787">
    <property type="term" value="F:hydrolase activity"/>
    <property type="evidence" value="ECO:0007669"/>
    <property type="project" value="UniProtKB-KW"/>
</dbReference>
<dbReference type="AlphaFoldDB" id="A0A3R6YQB1"/>
<gene>
    <name evidence="1" type="ORF">DS832_02030</name>
</gene>
<sequence>MKVPDWHQDQQYLELVSDLLAQPEIQRLQTIKQHHYSNRLEHSISVSYRSYLLGQKWHLNTRALARGGLLHDLFYYDWDPKQMDFRTHSYVHAHIALNNAAKLTTLSPMEADIIVKHMFGSTTQIPRYWESLLVGLVDDECAIQEAMAPKLLLWKRKLQLK</sequence>
<dbReference type="Proteomes" id="UP000284822">
    <property type="component" value="Unassembled WGS sequence"/>
</dbReference>
<evidence type="ECO:0000313" key="2">
    <source>
        <dbReference type="Proteomes" id="UP000284822"/>
    </source>
</evidence>
<accession>A0A3R6YQB1</accession>
<proteinExistence type="predicted"/>
<dbReference type="Gene3D" id="1.10.3210.10">
    <property type="entry name" value="Hypothetical protein af1432"/>
    <property type="match status" value="1"/>
</dbReference>
<protein>
    <submittedName>
        <fullName evidence="1">Hydrolase</fullName>
    </submittedName>
</protein>
<reference evidence="1 2" key="1">
    <citation type="submission" date="2018-07" db="EMBL/GenBank/DDBJ databases">
        <title>Genome sequences of six Lactobacillus spp. isolated from bumble bee guts.</title>
        <authorList>
            <person name="Motta E.V.S."/>
            <person name="Moran N.A."/>
        </authorList>
    </citation>
    <scope>NUCLEOTIDE SEQUENCE [LARGE SCALE GENOMIC DNA]</scope>
    <source>
        <strain evidence="1 2">LV-8.1</strain>
    </source>
</reference>